<evidence type="ECO:0000313" key="3">
    <source>
        <dbReference type="Proteomes" id="UP000515406"/>
    </source>
</evidence>
<dbReference type="Proteomes" id="UP000515406">
    <property type="component" value="Chromosome"/>
</dbReference>
<dbReference type="EMBL" id="LR828257">
    <property type="protein sequence ID" value="CAD0299661.1"/>
    <property type="molecule type" value="Genomic_DNA"/>
</dbReference>
<dbReference type="AlphaFoldDB" id="A0A6V7BC02"/>
<keyword evidence="3" id="KW-1185">Reference proteome</keyword>
<reference evidence="2 3" key="1">
    <citation type="submission" date="2020-07" db="EMBL/GenBank/DDBJ databases">
        <authorList>
            <person name="Pothier F. J."/>
        </authorList>
    </citation>
    <scope>NUCLEOTIDE SEQUENCE [LARGE SCALE GENOMIC DNA]</scope>
    <source>
        <strain evidence="2 3">CFBP 498</strain>
    </source>
</reference>
<feature type="compositionally biased region" description="Low complexity" evidence="1">
    <location>
        <begin position="102"/>
        <end position="111"/>
    </location>
</feature>
<proteinExistence type="predicted"/>
<protein>
    <submittedName>
        <fullName evidence="2">Uncharacterized protein</fullName>
    </submittedName>
</protein>
<feature type="compositionally biased region" description="Low complexity" evidence="1">
    <location>
        <begin position="25"/>
        <end position="42"/>
    </location>
</feature>
<feature type="compositionally biased region" description="Polar residues" evidence="1">
    <location>
        <begin position="1"/>
        <end position="18"/>
    </location>
</feature>
<evidence type="ECO:0000256" key="1">
    <source>
        <dbReference type="SAM" id="MobiDB-lite"/>
    </source>
</evidence>
<gene>
    <name evidence="2" type="ORF">CFBP498_01830</name>
</gene>
<organism evidence="2 3">
    <name type="scientific">Xanthomonas hortorum pv. vitians</name>
    <dbReference type="NCBI Taxonomy" id="83224"/>
    <lineage>
        <taxon>Bacteria</taxon>
        <taxon>Pseudomonadati</taxon>
        <taxon>Pseudomonadota</taxon>
        <taxon>Gammaproteobacteria</taxon>
        <taxon>Lysobacterales</taxon>
        <taxon>Lysobacteraceae</taxon>
        <taxon>Xanthomonas</taxon>
    </lineage>
</organism>
<evidence type="ECO:0000313" key="2">
    <source>
        <dbReference type="EMBL" id="CAD0299661.1"/>
    </source>
</evidence>
<feature type="region of interest" description="Disordered" evidence="1">
    <location>
        <begin position="1"/>
        <end position="81"/>
    </location>
</feature>
<accession>A0A6V7BC02</accession>
<dbReference type="EMBL" id="LR828257">
    <property type="protein sequence ID" value="CAD0299664.1"/>
    <property type="molecule type" value="Genomic_DNA"/>
</dbReference>
<dbReference type="RefSeq" id="WP_232095508.1">
    <property type="nucleotide sequence ID" value="NZ_JAWMQI010000018.1"/>
</dbReference>
<sequence length="533" mass="55557">MTKIPSASASQPARSTNAEFVIEMPPLQQPNQTPTPAANPALSRLAPRPSRGRDNPERNTGSGSAADRNQHPGESPPLHAADASILHDEESTSEHFFDAEDSITSSDTSSIAPEQPAPRDPPVHPAAAAAAATATAAPTRTERLGALAASIGTGAVRGASTVLGPTASAVLAAARGIPEIKFDGQYLGAALGHLVHQATSVGPTTFARELLGQGLFAALRQLPPEAVVAMQAVSGTLQMALHTLRSNRENRNPDAAARGFHNLSLEQWDALSDAERTHKKAEQRHYSDLVTRLALGGIVSNIAVGAAGKASGQPEVAARLLASDLKIAAYAAARDTIQATFRMVGMGGPTNGGISGAHFTAAGRFYGMANVLTNLASNEVASPDFATAQQRWAGLNSPFKKGQATDIIVCQSAVSAALNVCLETLDWLNVTQHEADEAGTQQFLDPAFKGKRHDYERVMDQSITRTAAINSNIALGTAVNMIGAWVGLSPAPSALLSNTVSGVVAGMQYKIIGATWQAEAAVREAEAHRSQVE</sequence>
<feature type="region of interest" description="Disordered" evidence="1">
    <location>
        <begin position="100"/>
        <end position="127"/>
    </location>
</feature>
<name>A0A6V7BC02_9XANT</name>
<feature type="compositionally biased region" description="Pro residues" evidence="1">
    <location>
        <begin position="115"/>
        <end position="124"/>
    </location>
</feature>